<gene>
    <name evidence="2" type="ORF">MATL_G00133870</name>
</gene>
<dbReference type="PANTHER" id="PTHR23354:SF68">
    <property type="entry name" value="NUCLEAR RECEPTOR COACTIVATOR 7"/>
    <property type="match status" value="1"/>
</dbReference>
<proteinExistence type="predicted"/>
<dbReference type="PROSITE" id="PS51886">
    <property type="entry name" value="TLDC"/>
    <property type="match status" value="1"/>
</dbReference>
<dbReference type="SMART" id="SM00584">
    <property type="entry name" value="TLDc"/>
    <property type="match status" value="1"/>
</dbReference>
<dbReference type="AlphaFoldDB" id="A0A9D3PW08"/>
<evidence type="ECO:0000313" key="3">
    <source>
        <dbReference type="Proteomes" id="UP001046870"/>
    </source>
</evidence>
<reference evidence="2" key="1">
    <citation type="submission" date="2021-01" db="EMBL/GenBank/DDBJ databases">
        <authorList>
            <person name="Zahm M."/>
            <person name="Roques C."/>
            <person name="Cabau C."/>
            <person name="Klopp C."/>
            <person name="Donnadieu C."/>
            <person name="Jouanno E."/>
            <person name="Lampietro C."/>
            <person name="Louis A."/>
            <person name="Herpin A."/>
            <person name="Echchiki A."/>
            <person name="Berthelot C."/>
            <person name="Parey E."/>
            <person name="Roest-Crollius H."/>
            <person name="Braasch I."/>
            <person name="Postlethwait J."/>
            <person name="Bobe J."/>
            <person name="Montfort J."/>
            <person name="Bouchez O."/>
            <person name="Begum T."/>
            <person name="Mejri S."/>
            <person name="Adams A."/>
            <person name="Chen W.-J."/>
            <person name="Guiguen Y."/>
        </authorList>
    </citation>
    <scope>NUCLEOTIDE SEQUENCE</scope>
    <source>
        <strain evidence="2">YG-15Mar2019-1</strain>
        <tissue evidence="2">Brain</tissue>
    </source>
</reference>
<evidence type="ECO:0000259" key="1">
    <source>
        <dbReference type="PROSITE" id="PS51886"/>
    </source>
</evidence>
<dbReference type="Pfam" id="PF07534">
    <property type="entry name" value="TLD"/>
    <property type="match status" value="1"/>
</dbReference>
<comment type="caution">
    <text evidence="2">The sequence shown here is derived from an EMBL/GenBank/DDBJ whole genome shotgun (WGS) entry which is preliminary data.</text>
</comment>
<sequence length="297" mass="34023">MRTCWTCIESPFFPLLHCTMGVAYSVGEVDHLYTFFVQWSPDVYGKNSKEPGFIVVQKDELAVIDNLFSDPSPKNWEILVMRKMPVNIRILYYAKHCIEPYVEIVTVNEAKRCQSICNSEDEEPEDLLPVLIDHSELLEEAHIQRLANYLPARTQGYPWRLVYSTAVHGTSLKTLYRNMAHLDSPVLLVIKDMDNQVFGAFSSHPFRVTNYCYGTGETFLYSFSPEFKVFRWSGKNSYFVRGHADSLQMGGGGGLFGLWLDAELCHGCSLACDTFHNQPLSAKQDFIVQDLEVWAFW</sequence>
<dbReference type="GO" id="GO:0006357">
    <property type="term" value="P:regulation of transcription by RNA polymerase II"/>
    <property type="evidence" value="ECO:0007669"/>
    <property type="project" value="TreeGrafter"/>
</dbReference>
<dbReference type="PANTHER" id="PTHR23354">
    <property type="entry name" value="NUCLEOLAR PROTEIN 7/ESTROGEN RECEPTOR COACTIVATOR-RELATED"/>
    <property type="match status" value="1"/>
</dbReference>
<organism evidence="2 3">
    <name type="scientific">Megalops atlanticus</name>
    <name type="common">Tarpon</name>
    <name type="synonym">Clupea gigantea</name>
    <dbReference type="NCBI Taxonomy" id="7932"/>
    <lineage>
        <taxon>Eukaryota</taxon>
        <taxon>Metazoa</taxon>
        <taxon>Chordata</taxon>
        <taxon>Craniata</taxon>
        <taxon>Vertebrata</taxon>
        <taxon>Euteleostomi</taxon>
        <taxon>Actinopterygii</taxon>
        <taxon>Neopterygii</taxon>
        <taxon>Teleostei</taxon>
        <taxon>Elopiformes</taxon>
        <taxon>Megalopidae</taxon>
        <taxon>Megalops</taxon>
    </lineage>
</organism>
<name>A0A9D3PW08_MEGAT</name>
<dbReference type="OrthoDB" id="26679at2759"/>
<feature type="domain" description="TLDc" evidence="1">
    <location>
        <begin position="136"/>
        <end position="297"/>
    </location>
</feature>
<protein>
    <recommendedName>
        <fullName evidence="1">TLDc domain-containing protein</fullName>
    </recommendedName>
</protein>
<dbReference type="InterPro" id="IPR006571">
    <property type="entry name" value="TLDc_dom"/>
</dbReference>
<dbReference type="EMBL" id="JAFDVH010000010">
    <property type="protein sequence ID" value="KAG7469914.1"/>
    <property type="molecule type" value="Genomic_DNA"/>
</dbReference>
<keyword evidence="3" id="KW-1185">Reference proteome</keyword>
<accession>A0A9D3PW08</accession>
<evidence type="ECO:0000313" key="2">
    <source>
        <dbReference type="EMBL" id="KAG7469914.1"/>
    </source>
</evidence>
<dbReference type="GO" id="GO:0005634">
    <property type="term" value="C:nucleus"/>
    <property type="evidence" value="ECO:0007669"/>
    <property type="project" value="TreeGrafter"/>
</dbReference>
<dbReference type="GO" id="GO:0006979">
    <property type="term" value="P:response to oxidative stress"/>
    <property type="evidence" value="ECO:0007669"/>
    <property type="project" value="TreeGrafter"/>
</dbReference>
<dbReference type="Proteomes" id="UP001046870">
    <property type="component" value="Chromosome 10"/>
</dbReference>